<organism evidence="1 2">
    <name type="scientific">Parnassius apollo</name>
    <name type="common">Apollo butterfly</name>
    <name type="synonym">Papilio apollo</name>
    <dbReference type="NCBI Taxonomy" id="110799"/>
    <lineage>
        <taxon>Eukaryota</taxon>
        <taxon>Metazoa</taxon>
        <taxon>Ecdysozoa</taxon>
        <taxon>Arthropoda</taxon>
        <taxon>Hexapoda</taxon>
        <taxon>Insecta</taxon>
        <taxon>Pterygota</taxon>
        <taxon>Neoptera</taxon>
        <taxon>Endopterygota</taxon>
        <taxon>Lepidoptera</taxon>
        <taxon>Glossata</taxon>
        <taxon>Ditrysia</taxon>
        <taxon>Papilionoidea</taxon>
        <taxon>Papilionidae</taxon>
        <taxon>Parnassiinae</taxon>
        <taxon>Parnassini</taxon>
        <taxon>Parnassius</taxon>
        <taxon>Parnassius</taxon>
    </lineage>
</organism>
<comment type="caution">
    <text evidence="1">The sequence shown here is derived from an EMBL/GenBank/DDBJ whole genome shotgun (WGS) entry which is preliminary data.</text>
</comment>
<protein>
    <submittedName>
        <fullName evidence="1">(apollo) hypothetical protein</fullName>
    </submittedName>
</protein>
<sequence>MTKKCCIPTCKVESDQPEGRDLTFHTVPNDMREKWTEFGLCKNRRLKKGSCPTLFGDKLNTQLDDQSGEIQATDNHDEDDSTFNVSVEASSPSSSVIDYDITGTQKVNNTDLSTSEKFENNSTNTKERKSILHMDLDSLNISGEAKKILEKAKEEVLGLRRRNRQLQMRIPQQERSKECYNLIYSHEEA</sequence>
<keyword evidence="2" id="KW-1185">Reference proteome</keyword>
<evidence type="ECO:0000313" key="2">
    <source>
        <dbReference type="Proteomes" id="UP000691718"/>
    </source>
</evidence>
<dbReference type="AlphaFoldDB" id="A0A8S3XIY2"/>
<name>A0A8S3XIY2_PARAO</name>
<reference evidence="1" key="1">
    <citation type="submission" date="2021-04" db="EMBL/GenBank/DDBJ databases">
        <authorList>
            <person name="Tunstrom K."/>
        </authorList>
    </citation>
    <scope>NUCLEOTIDE SEQUENCE</scope>
</reference>
<dbReference type="Proteomes" id="UP000691718">
    <property type="component" value="Unassembled WGS sequence"/>
</dbReference>
<proteinExistence type="predicted"/>
<evidence type="ECO:0000313" key="1">
    <source>
        <dbReference type="EMBL" id="CAG5028416.1"/>
    </source>
</evidence>
<gene>
    <name evidence="1" type="ORF">PAPOLLO_LOCUS19043</name>
</gene>
<dbReference type="OrthoDB" id="6496718at2759"/>
<dbReference type="EMBL" id="CAJQZP010001196">
    <property type="protein sequence ID" value="CAG5028416.1"/>
    <property type="molecule type" value="Genomic_DNA"/>
</dbReference>
<accession>A0A8S3XIY2</accession>